<dbReference type="SUPFAM" id="SSF46565">
    <property type="entry name" value="Chaperone J-domain"/>
    <property type="match status" value="1"/>
</dbReference>
<dbReference type="InterPro" id="IPR036869">
    <property type="entry name" value="J_dom_sf"/>
</dbReference>
<sequence>MFIDYYTVLNLHPSCTSKDVREAYKQFALLYHPDRADPSFVDNFRSIKEAYDVLSDPARRYLYDMDYVDTMAARNRYFREQQRKSAPVPPKGDQPKDARSRMPRRPPQASEEDNTAVVSTTSFASSSSLFAAVTPHSASRSTQPPSAAPWPASDGNRKVTEQAVAEPVQQVSALRASRGLRRARPEGQHQYWEGSGQSQDSPSHLSSHAGRTQEPHVRDSYMKGNDAVPDLGSGGNKIGGESELYTQSRGFATGTESIGPGRTTLLFGETSSRPQKLETASSKNVLHSTIIKTWSVFFNLEGAAVKGSSLRTG</sequence>
<evidence type="ECO:0000313" key="3">
    <source>
        <dbReference type="EMBL" id="CCC50677.1"/>
    </source>
</evidence>
<dbReference type="Pfam" id="PF00226">
    <property type="entry name" value="DnaJ"/>
    <property type="match status" value="1"/>
</dbReference>
<dbReference type="EMBL" id="HE573025">
    <property type="protein sequence ID" value="CCC50677.1"/>
    <property type="molecule type" value="Genomic_DNA"/>
</dbReference>
<feature type="compositionally biased region" description="Polar residues" evidence="1">
    <location>
        <begin position="136"/>
        <end position="145"/>
    </location>
</feature>
<dbReference type="GO" id="GO:0044183">
    <property type="term" value="F:protein folding chaperone"/>
    <property type="evidence" value="ECO:0007669"/>
    <property type="project" value="TreeGrafter"/>
</dbReference>
<feature type="region of interest" description="Disordered" evidence="1">
    <location>
        <begin position="79"/>
        <end position="120"/>
    </location>
</feature>
<dbReference type="SMART" id="SM00271">
    <property type="entry name" value="DnaJ"/>
    <property type="match status" value="1"/>
</dbReference>
<dbReference type="PROSITE" id="PS50076">
    <property type="entry name" value="DNAJ_2"/>
    <property type="match status" value="1"/>
</dbReference>
<gene>
    <name evidence="3" type="ORF">TVY486_0904980</name>
</gene>
<dbReference type="InterPro" id="IPR018253">
    <property type="entry name" value="DnaJ_domain_CS"/>
</dbReference>
<protein>
    <submittedName>
        <fullName evidence="3">Putative heat shock-like protein</fullName>
    </submittedName>
</protein>
<keyword evidence="3" id="KW-0346">Stress response</keyword>
<dbReference type="GO" id="GO:0005634">
    <property type="term" value="C:nucleus"/>
    <property type="evidence" value="ECO:0007669"/>
    <property type="project" value="TreeGrafter"/>
</dbReference>
<dbReference type="Gene3D" id="1.10.287.110">
    <property type="entry name" value="DnaJ domain"/>
    <property type="match status" value="1"/>
</dbReference>
<dbReference type="GO" id="GO:0005737">
    <property type="term" value="C:cytoplasm"/>
    <property type="evidence" value="ECO:0007669"/>
    <property type="project" value="TreeGrafter"/>
</dbReference>
<dbReference type="PRINTS" id="PR00625">
    <property type="entry name" value="JDOMAIN"/>
</dbReference>
<evidence type="ECO:0000259" key="2">
    <source>
        <dbReference type="PROSITE" id="PS50076"/>
    </source>
</evidence>
<dbReference type="CDD" id="cd06257">
    <property type="entry name" value="DnaJ"/>
    <property type="match status" value="1"/>
</dbReference>
<feature type="region of interest" description="Disordered" evidence="1">
    <location>
        <begin position="134"/>
        <end position="220"/>
    </location>
</feature>
<name>G0U322_TRYVY</name>
<accession>G0U322</accession>
<feature type="compositionally biased region" description="Polar residues" evidence="1">
    <location>
        <begin position="195"/>
        <end position="210"/>
    </location>
</feature>
<dbReference type="PROSITE" id="PS00636">
    <property type="entry name" value="DNAJ_1"/>
    <property type="match status" value="1"/>
</dbReference>
<dbReference type="GO" id="GO:0051087">
    <property type="term" value="F:protein-folding chaperone binding"/>
    <property type="evidence" value="ECO:0007669"/>
    <property type="project" value="TreeGrafter"/>
</dbReference>
<feature type="compositionally biased region" description="Basic and acidic residues" evidence="1">
    <location>
        <begin position="211"/>
        <end position="220"/>
    </location>
</feature>
<dbReference type="InterPro" id="IPR001623">
    <property type="entry name" value="DnaJ_domain"/>
</dbReference>
<organism evidence="3">
    <name type="scientific">Trypanosoma vivax (strain Y486)</name>
    <dbReference type="NCBI Taxonomy" id="1055687"/>
    <lineage>
        <taxon>Eukaryota</taxon>
        <taxon>Discoba</taxon>
        <taxon>Euglenozoa</taxon>
        <taxon>Kinetoplastea</taxon>
        <taxon>Metakinetoplastina</taxon>
        <taxon>Trypanosomatida</taxon>
        <taxon>Trypanosomatidae</taxon>
        <taxon>Trypanosoma</taxon>
        <taxon>Duttonella</taxon>
    </lineage>
</organism>
<proteinExistence type="predicted"/>
<reference evidence="3" key="1">
    <citation type="journal article" date="2012" name="Proc. Natl. Acad. Sci. U.S.A.">
        <title>Antigenic diversity is generated by distinct evolutionary mechanisms in African trypanosome species.</title>
        <authorList>
            <person name="Jackson A.P."/>
            <person name="Berry A."/>
            <person name="Aslett M."/>
            <person name="Allison H.C."/>
            <person name="Burton P."/>
            <person name="Vavrova-Anderson J."/>
            <person name="Brown R."/>
            <person name="Browne H."/>
            <person name="Corton N."/>
            <person name="Hauser H."/>
            <person name="Gamble J."/>
            <person name="Gilderthorp R."/>
            <person name="Marcello L."/>
            <person name="McQuillan J."/>
            <person name="Otto T.D."/>
            <person name="Quail M.A."/>
            <person name="Sanders M.J."/>
            <person name="van Tonder A."/>
            <person name="Ginger M.L."/>
            <person name="Field M.C."/>
            <person name="Barry J.D."/>
            <person name="Hertz-Fowler C."/>
            <person name="Berriman M."/>
        </authorList>
    </citation>
    <scope>NUCLEOTIDE SEQUENCE</scope>
    <source>
        <strain evidence="3">Y486</strain>
    </source>
</reference>
<dbReference type="VEuPathDB" id="TriTrypDB:TvY486_0904980"/>
<evidence type="ECO:0000256" key="1">
    <source>
        <dbReference type="SAM" id="MobiDB-lite"/>
    </source>
</evidence>
<dbReference type="GO" id="GO:0051082">
    <property type="term" value="F:unfolded protein binding"/>
    <property type="evidence" value="ECO:0007669"/>
    <property type="project" value="TreeGrafter"/>
</dbReference>
<dbReference type="AlphaFoldDB" id="G0U322"/>
<dbReference type="PANTHER" id="PTHR43948">
    <property type="entry name" value="DNAJ HOMOLOG SUBFAMILY B"/>
    <property type="match status" value="1"/>
</dbReference>
<feature type="domain" description="J" evidence="2">
    <location>
        <begin position="4"/>
        <end position="67"/>
    </location>
</feature>
<dbReference type="PANTHER" id="PTHR43948:SF10">
    <property type="entry name" value="MRJ, ISOFORM E"/>
    <property type="match status" value="1"/>
</dbReference>